<dbReference type="Gene3D" id="2.60.120.10">
    <property type="entry name" value="Jelly Rolls"/>
    <property type="match status" value="1"/>
</dbReference>
<dbReference type="Proteomes" id="UP001138997">
    <property type="component" value="Unassembled WGS sequence"/>
</dbReference>
<dbReference type="Pfam" id="PF02311">
    <property type="entry name" value="AraC_binding"/>
    <property type="match status" value="1"/>
</dbReference>
<evidence type="ECO:0000256" key="3">
    <source>
        <dbReference type="ARBA" id="ARBA00023159"/>
    </source>
</evidence>
<evidence type="ECO:0000256" key="1">
    <source>
        <dbReference type="ARBA" id="ARBA00023015"/>
    </source>
</evidence>
<dbReference type="SUPFAM" id="SSF46689">
    <property type="entry name" value="Homeodomain-like"/>
    <property type="match status" value="2"/>
</dbReference>
<evidence type="ECO:0000256" key="2">
    <source>
        <dbReference type="ARBA" id="ARBA00023125"/>
    </source>
</evidence>
<comment type="caution">
    <text evidence="6">The sequence shown here is derived from an EMBL/GenBank/DDBJ whole genome shotgun (WGS) entry which is preliminary data.</text>
</comment>
<dbReference type="GO" id="GO:0003700">
    <property type="term" value="F:DNA-binding transcription factor activity"/>
    <property type="evidence" value="ECO:0007669"/>
    <property type="project" value="InterPro"/>
</dbReference>
<organism evidence="6 7">
    <name type="scientific">Kineosporia babensis</name>
    <dbReference type="NCBI Taxonomy" id="499548"/>
    <lineage>
        <taxon>Bacteria</taxon>
        <taxon>Bacillati</taxon>
        <taxon>Actinomycetota</taxon>
        <taxon>Actinomycetes</taxon>
        <taxon>Kineosporiales</taxon>
        <taxon>Kineosporiaceae</taxon>
        <taxon>Kineosporia</taxon>
    </lineage>
</organism>
<keyword evidence="4" id="KW-0804">Transcription</keyword>
<dbReference type="InterPro" id="IPR018062">
    <property type="entry name" value="HTH_AraC-typ_CS"/>
</dbReference>
<dbReference type="PROSITE" id="PS01124">
    <property type="entry name" value="HTH_ARAC_FAMILY_2"/>
    <property type="match status" value="1"/>
</dbReference>
<evidence type="ECO:0000256" key="4">
    <source>
        <dbReference type="ARBA" id="ARBA00023163"/>
    </source>
</evidence>
<sequence>MGTDGRGRTGPEDESDVLGAGFAGQRMLVLPRPVLNEALSRPVTSELLVTDCGYFPHAERHGRERHDPIEQAVVLICVRGRGWCRTDGSDFDIRAGEVAVLPAGHPHAYGADPDDPWTLWWLHTAGRAVPSLVEVIGASAKAPVRVPADAHGIALLAAEVVAWMERDTTPSSLVASSGAAWHLLTLLASSRSVRDGAETLVERAAEHLRTNISARTSVSELASTAGLSESYFAALFRRRMGVPVQTYQTQVRMGRARELLATTERSVAEVSTECGYDDPWYFSRQFRRVHGTSPSVYRKQLRS</sequence>
<dbReference type="RefSeq" id="WP_231446305.1">
    <property type="nucleotide sequence ID" value="NZ_JAJOMB010000014.1"/>
</dbReference>
<dbReference type="Gene3D" id="1.10.10.60">
    <property type="entry name" value="Homeodomain-like"/>
    <property type="match status" value="2"/>
</dbReference>
<keyword evidence="2" id="KW-0238">DNA-binding</keyword>
<feature type="domain" description="HTH araC/xylS-type" evidence="5">
    <location>
        <begin position="202"/>
        <end position="300"/>
    </location>
</feature>
<dbReference type="InterPro" id="IPR020449">
    <property type="entry name" value="Tscrpt_reg_AraC-type_HTH"/>
</dbReference>
<dbReference type="PRINTS" id="PR00032">
    <property type="entry name" value="HTHARAC"/>
</dbReference>
<dbReference type="InterPro" id="IPR037923">
    <property type="entry name" value="HTH-like"/>
</dbReference>
<keyword evidence="7" id="KW-1185">Reference proteome</keyword>
<dbReference type="Pfam" id="PF12833">
    <property type="entry name" value="HTH_18"/>
    <property type="match status" value="1"/>
</dbReference>
<dbReference type="PANTHER" id="PTHR46796:SF7">
    <property type="entry name" value="ARAC FAMILY TRANSCRIPTIONAL REGULATOR"/>
    <property type="match status" value="1"/>
</dbReference>
<evidence type="ECO:0000313" key="6">
    <source>
        <dbReference type="EMBL" id="MCD5314075.1"/>
    </source>
</evidence>
<dbReference type="InterPro" id="IPR018060">
    <property type="entry name" value="HTH_AraC"/>
</dbReference>
<evidence type="ECO:0000313" key="7">
    <source>
        <dbReference type="Proteomes" id="UP001138997"/>
    </source>
</evidence>
<dbReference type="EMBL" id="JAJOMB010000014">
    <property type="protein sequence ID" value="MCD5314075.1"/>
    <property type="molecule type" value="Genomic_DNA"/>
</dbReference>
<protein>
    <submittedName>
        <fullName evidence="6">AraC family transcriptional regulator</fullName>
    </submittedName>
</protein>
<dbReference type="SUPFAM" id="SSF51215">
    <property type="entry name" value="Regulatory protein AraC"/>
    <property type="match status" value="1"/>
</dbReference>
<dbReference type="SMART" id="SM00342">
    <property type="entry name" value="HTH_ARAC"/>
    <property type="match status" value="1"/>
</dbReference>
<accession>A0A9X1NHE4</accession>
<dbReference type="PANTHER" id="PTHR46796">
    <property type="entry name" value="HTH-TYPE TRANSCRIPTIONAL ACTIVATOR RHAS-RELATED"/>
    <property type="match status" value="1"/>
</dbReference>
<evidence type="ECO:0000259" key="5">
    <source>
        <dbReference type="PROSITE" id="PS01124"/>
    </source>
</evidence>
<dbReference type="InterPro" id="IPR050204">
    <property type="entry name" value="AraC_XylS_family_regulators"/>
</dbReference>
<reference evidence="6" key="1">
    <citation type="submission" date="2021-11" db="EMBL/GenBank/DDBJ databases">
        <title>Streptomyces corallinus and Kineosporia corallina sp. nov., two new coral-derived marine actinobacteria.</title>
        <authorList>
            <person name="Buangrab K."/>
            <person name="Sutthacheep M."/>
            <person name="Yeemin T."/>
            <person name="Harunari E."/>
            <person name="Igarashi Y."/>
            <person name="Sripreechasak P."/>
            <person name="Kanchanasin P."/>
            <person name="Tanasupawat S."/>
            <person name="Phongsopitanun W."/>
        </authorList>
    </citation>
    <scope>NUCLEOTIDE SEQUENCE</scope>
    <source>
        <strain evidence="6">JCM 31032</strain>
    </source>
</reference>
<dbReference type="AlphaFoldDB" id="A0A9X1NHE4"/>
<dbReference type="InterPro" id="IPR009057">
    <property type="entry name" value="Homeodomain-like_sf"/>
</dbReference>
<keyword evidence="3" id="KW-0010">Activator</keyword>
<dbReference type="GO" id="GO:0043565">
    <property type="term" value="F:sequence-specific DNA binding"/>
    <property type="evidence" value="ECO:0007669"/>
    <property type="project" value="InterPro"/>
</dbReference>
<dbReference type="InterPro" id="IPR003313">
    <property type="entry name" value="AraC-bd"/>
</dbReference>
<dbReference type="InterPro" id="IPR014710">
    <property type="entry name" value="RmlC-like_jellyroll"/>
</dbReference>
<dbReference type="PROSITE" id="PS00041">
    <property type="entry name" value="HTH_ARAC_FAMILY_1"/>
    <property type="match status" value="1"/>
</dbReference>
<keyword evidence="1" id="KW-0805">Transcription regulation</keyword>
<gene>
    <name evidence="6" type="ORF">LR394_24510</name>
</gene>
<dbReference type="CDD" id="cd06986">
    <property type="entry name" value="cupin_MmsR-like_N"/>
    <property type="match status" value="1"/>
</dbReference>
<name>A0A9X1NHE4_9ACTN</name>
<proteinExistence type="predicted"/>